<gene>
    <name evidence="3" type="ORF">HNQ51_002771</name>
</gene>
<feature type="transmembrane region" description="Helical" evidence="2">
    <location>
        <begin position="43"/>
        <end position="61"/>
    </location>
</feature>
<dbReference type="EMBL" id="JACHHO010000004">
    <property type="protein sequence ID" value="MBB5205452.1"/>
    <property type="molecule type" value="Genomic_DNA"/>
</dbReference>
<keyword evidence="4" id="KW-1185">Reference proteome</keyword>
<sequence>MGTQDHNVVKENPRDGGDHGLPPSATANKPPIRSGGLPELKALFWPLAFWIGLLCLGSWLADRYLLQRPAEPQPWVVPAESGLQSPEPKASTPFGDSVKL</sequence>
<dbReference type="AlphaFoldDB" id="A0A840S765"/>
<proteinExistence type="predicted"/>
<keyword evidence="2" id="KW-1133">Transmembrane helix</keyword>
<dbReference type="Proteomes" id="UP000554837">
    <property type="component" value="Unassembled WGS sequence"/>
</dbReference>
<feature type="compositionally biased region" description="Basic and acidic residues" evidence="1">
    <location>
        <begin position="7"/>
        <end position="18"/>
    </location>
</feature>
<reference evidence="3 4" key="1">
    <citation type="submission" date="2020-08" db="EMBL/GenBank/DDBJ databases">
        <title>Genomic Encyclopedia of Type Strains, Phase IV (KMG-IV): sequencing the most valuable type-strain genomes for metagenomic binning, comparative biology and taxonomic classification.</title>
        <authorList>
            <person name="Goeker M."/>
        </authorList>
    </citation>
    <scope>NUCLEOTIDE SEQUENCE [LARGE SCALE GENOMIC DNA]</scope>
    <source>
        <strain evidence="3 4">DSM 23958</strain>
    </source>
</reference>
<evidence type="ECO:0000256" key="1">
    <source>
        <dbReference type="SAM" id="MobiDB-lite"/>
    </source>
</evidence>
<organism evidence="3 4">
    <name type="scientific">Inhella inkyongensis</name>
    <dbReference type="NCBI Taxonomy" id="392593"/>
    <lineage>
        <taxon>Bacteria</taxon>
        <taxon>Pseudomonadati</taxon>
        <taxon>Pseudomonadota</taxon>
        <taxon>Betaproteobacteria</taxon>
        <taxon>Burkholderiales</taxon>
        <taxon>Sphaerotilaceae</taxon>
        <taxon>Inhella</taxon>
    </lineage>
</organism>
<keyword evidence="2" id="KW-0472">Membrane</keyword>
<protein>
    <submittedName>
        <fullName evidence="3">Uncharacterized protein</fullName>
    </submittedName>
</protein>
<name>A0A840S765_9BURK</name>
<evidence type="ECO:0000313" key="3">
    <source>
        <dbReference type="EMBL" id="MBB5205452.1"/>
    </source>
</evidence>
<evidence type="ECO:0000256" key="2">
    <source>
        <dbReference type="SAM" id="Phobius"/>
    </source>
</evidence>
<accession>A0A840S765</accession>
<feature type="region of interest" description="Disordered" evidence="1">
    <location>
        <begin position="76"/>
        <end position="100"/>
    </location>
</feature>
<keyword evidence="2" id="KW-0812">Transmembrane</keyword>
<evidence type="ECO:0000313" key="4">
    <source>
        <dbReference type="Proteomes" id="UP000554837"/>
    </source>
</evidence>
<comment type="caution">
    <text evidence="3">The sequence shown here is derived from an EMBL/GenBank/DDBJ whole genome shotgun (WGS) entry which is preliminary data.</text>
</comment>
<feature type="region of interest" description="Disordered" evidence="1">
    <location>
        <begin position="1"/>
        <end position="33"/>
    </location>
</feature>